<feature type="region of interest" description="Disordered" evidence="1">
    <location>
        <begin position="1"/>
        <end position="30"/>
    </location>
</feature>
<feature type="compositionally biased region" description="Basic residues" evidence="1">
    <location>
        <begin position="247"/>
        <end position="258"/>
    </location>
</feature>
<evidence type="ECO:0000313" key="2">
    <source>
        <dbReference type="EMBL" id="VEB40769.1"/>
    </source>
</evidence>
<protein>
    <submittedName>
        <fullName evidence="2">Uncharacterized protein</fullName>
    </submittedName>
</protein>
<feature type="compositionally biased region" description="Basic and acidic residues" evidence="1">
    <location>
        <begin position="225"/>
        <end position="234"/>
    </location>
</feature>
<evidence type="ECO:0000313" key="3">
    <source>
        <dbReference type="Proteomes" id="UP000275777"/>
    </source>
</evidence>
<proteinExistence type="predicted"/>
<dbReference type="Proteomes" id="UP000275777">
    <property type="component" value="Chromosome"/>
</dbReference>
<organism evidence="2 3">
    <name type="scientific">Chromobacterium violaceum</name>
    <dbReference type="NCBI Taxonomy" id="536"/>
    <lineage>
        <taxon>Bacteria</taxon>
        <taxon>Pseudomonadati</taxon>
        <taxon>Pseudomonadota</taxon>
        <taxon>Betaproteobacteria</taxon>
        <taxon>Neisseriales</taxon>
        <taxon>Chromobacteriaceae</taxon>
        <taxon>Chromobacterium</taxon>
    </lineage>
</organism>
<reference evidence="2 3" key="1">
    <citation type="submission" date="2018-12" db="EMBL/GenBank/DDBJ databases">
        <authorList>
            <consortium name="Pathogen Informatics"/>
        </authorList>
    </citation>
    <scope>NUCLEOTIDE SEQUENCE [LARGE SCALE GENOMIC DNA]</scope>
    <source>
        <strain evidence="2 3">NCTC9695</strain>
    </source>
</reference>
<dbReference type="EMBL" id="LR134182">
    <property type="protein sequence ID" value="VEB40769.1"/>
    <property type="molecule type" value="Genomic_DNA"/>
</dbReference>
<gene>
    <name evidence="2" type="ORF">NCTC9695_01171</name>
</gene>
<dbReference type="AlphaFoldDB" id="A0A3S4JTX7"/>
<feature type="region of interest" description="Disordered" evidence="1">
    <location>
        <begin position="225"/>
        <end position="274"/>
    </location>
</feature>
<name>A0A3S4JTX7_CHRVL</name>
<accession>A0A3S4JTX7</accession>
<evidence type="ECO:0000256" key="1">
    <source>
        <dbReference type="SAM" id="MobiDB-lite"/>
    </source>
</evidence>
<sequence length="274" mass="29770">MKLGGTEDLSRANLTRSGGEKERPSVLRQAEVAIPTDRAPWFGKRRGMPPAPCLPPLPLLRFLRASSGFHEHTAQFQRGLSLPLGIAALAPGSFARAERPGGQKPAGKRGCETAHRPGLAKISVTIDILPQWPWVDSPKRLLAGNNEDAVARGRGCQRLGRPIYSRPGEDNDSVAQAGNGFCRIAPSSTFYQETIPTSASPKRIRGQPVDAFRHATRSERVILPDAPRPLDNEPAHAFTPIDFSGSCRRKNSHNKNRLPRGATPRHAAAFHKGS</sequence>